<proteinExistence type="predicted"/>
<dbReference type="AlphaFoldDB" id="A0A244CR27"/>
<protein>
    <recommendedName>
        <fullName evidence="4">Exonuclease III</fullName>
    </recommendedName>
</protein>
<organism evidence="2 3">
    <name type="scientific">Pseudoalteromonas ulvae</name>
    <dbReference type="NCBI Taxonomy" id="107327"/>
    <lineage>
        <taxon>Bacteria</taxon>
        <taxon>Pseudomonadati</taxon>
        <taxon>Pseudomonadota</taxon>
        <taxon>Gammaproteobacteria</taxon>
        <taxon>Alteromonadales</taxon>
        <taxon>Pseudoalteromonadaceae</taxon>
        <taxon>Pseudoalteromonas</taxon>
    </lineage>
</organism>
<feature type="signal peptide" evidence="1">
    <location>
        <begin position="1"/>
        <end position="19"/>
    </location>
</feature>
<feature type="chain" id="PRO_5013009621" description="Exonuclease III" evidence="1">
    <location>
        <begin position="20"/>
        <end position="148"/>
    </location>
</feature>
<accession>A0A244CR27</accession>
<evidence type="ECO:0000313" key="2">
    <source>
        <dbReference type="EMBL" id="OUL58071.1"/>
    </source>
</evidence>
<dbReference type="RefSeq" id="WP_086743376.1">
    <property type="nucleotide sequence ID" value="NZ_MWPV01000002.1"/>
</dbReference>
<keyword evidence="3" id="KW-1185">Reference proteome</keyword>
<evidence type="ECO:0000256" key="1">
    <source>
        <dbReference type="SAM" id="SignalP"/>
    </source>
</evidence>
<comment type="caution">
    <text evidence="2">The sequence shown here is derived from an EMBL/GenBank/DDBJ whole genome shotgun (WGS) entry which is preliminary data.</text>
</comment>
<sequence>MFKSLITVSALLVSTQVVASNQHDFIAMNESVDTQICIVAAKQGFNAARDFASENGQYISRYNPNFYCNGQRINEFSANFTRVASQAQSEVKQVSLFAADEKHESNICVAAAKEGLAVVKSKTDAKQIKCNGESITRFVKRYADKVAI</sequence>
<keyword evidence="1" id="KW-0732">Signal</keyword>
<dbReference type="EMBL" id="MWPV01000002">
    <property type="protein sequence ID" value="OUL58071.1"/>
    <property type="molecule type" value="Genomic_DNA"/>
</dbReference>
<dbReference type="Proteomes" id="UP000194841">
    <property type="component" value="Unassembled WGS sequence"/>
</dbReference>
<evidence type="ECO:0000313" key="3">
    <source>
        <dbReference type="Proteomes" id="UP000194841"/>
    </source>
</evidence>
<name>A0A244CR27_PSEDV</name>
<evidence type="ECO:0008006" key="4">
    <source>
        <dbReference type="Google" id="ProtNLM"/>
    </source>
</evidence>
<gene>
    <name evidence="2" type="ORF">B1199_06875</name>
</gene>
<dbReference type="OrthoDB" id="6322294at2"/>
<reference evidence="2 3" key="1">
    <citation type="submission" date="2017-02" db="EMBL/GenBank/DDBJ databases">
        <title>Pseudoalteromonas ulvae TC14 Genome.</title>
        <authorList>
            <person name="Molmeret M."/>
        </authorList>
    </citation>
    <scope>NUCLEOTIDE SEQUENCE [LARGE SCALE GENOMIC DNA]</scope>
    <source>
        <strain evidence="2">TC14</strain>
    </source>
</reference>